<protein>
    <submittedName>
        <fullName evidence="1">Uncharacterized protein</fullName>
    </submittedName>
</protein>
<comment type="caution">
    <text evidence="1">The sequence shown here is derived from an EMBL/GenBank/DDBJ whole genome shotgun (WGS) entry which is preliminary data.</text>
</comment>
<dbReference type="Proteomes" id="UP001159363">
    <property type="component" value="Chromosome X"/>
</dbReference>
<proteinExistence type="predicted"/>
<name>A0ABQ9HLJ8_9NEOP</name>
<dbReference type="PANTHER" id="PTHR19303">
    <property type="entry name" value="TRANSPOSON"/>
    <property type="match status" value="1"/>
</dbReference>
<dbReference type="InterPro" id="IPR050863">
    <property type="entry name" value="CenT-Element_Derived"/>
</dbReference>
<sequence length="110" mass="12564">MKTAENKELEEAVLKRVFTAASIRKPSLRTDYLPNSKSFSRENRQFVSFKASNGMLRNFKARNGIRELDLSGEKLSADPKAVENFIEKFQIEAESYDPELLYNADETGLI</sequence>
<organism evidence="1 2">
    <name type="scientific">Dryococelus australis</name>
    <dbReference type="NCBI Taxonomy" id="614101"/>
    <lineage>
        <taxon>Eukaryota</taxon>
        <taxon>Metazoa</taxon>
        <taxon>Ecdysozoa</taxon>
        <taxon>Arthropoda</taxon>
        <taxon>Hexapoda</taxon>
        <taxon>Insecta</taxon>
        <taxon>Pterygota</taxon>
        <taxon>Neoptera</taxon>
        <taxon>Polyneoptera</taxon>
        <taxon>Phasmatodea</taxon>
        <taxon>Verophasmatodea</taxon>
        <taxon>Anareolatae</taxon>
        <taxon>Phasmatidae</taxon>
        <taxon>Eurycanthinae</taxon>
        <taxon>Dryococelus</taxon>
    </lineage>
</organism>
<accession>A0ABQ9HLJ8</accession>
<keyword evidence="2" id="KW-1185">Reference proteome</keyword>
<dbReference type="PANTHER" id="PTHR19303:SF16">
    <property type="entry name" value="JERKY PROTEIN HOMOLOG-LIKE"/>
    <property type="match status" value="1"/>
</dbReference>
<reference evidence="1 2" key="1">
    <citation type="submission" date="2023-02" db="EMBL/GenBank/DDBJ databases">
        <title>LHISI_Scaffold_Assembly.</title>
        <authorList>
            <person name="Stuart O.P."/>
            <person name="Cleave R."/>
            <person name="Magrath M.J.L."/>
            <person name="Mikheyev A.S."/>
        </authorList>
    </citation>
    <scope>NUCLEOTIDE SEQUENCE [LARGE SCALE GENOMIC DNA]</scope>
    <source>
        <strain evidence="1">Daus_M_001</strain>
        <tissue evidence="1">Leg muscle</tissue>
    </source>
</reference>
<gene>
    <name evidence="1" type="ORF">PR048_011251</name>
</gene>
<evidence type="ECO:0000313" key="2">
    <source>
        <dbReference type="Proteomes" id="UP001159363"/>
    </source>
</evidence>
<evidence type="ECO:0000313" key="1">
    <source>
        <dbReference type="EMBL" id="KAJ8885055.1"/>
    </source>
</evidence>
<dbReference type="EMBL" id="JARBHB010000004">
    <property type="protein sequence ID" value="KAJ8885055.1"/>
    <property type="molecule type" value="Genomic_DNA"/>
</dbReference>